<dbReference type="AlphaFoldDB" id="X6MJ98"/>
<dbReference type="Proteomes" id="UP000023152">
    <property type="component" value="Unassembled WGS sequence"/>
</dbReference>
<organism evidence="6 7">
    <name type="scientific">Reticulomyxa filosa</name>
    <dbReference type="NCBI Taxonomy" id="46433"/>
    <lineage>
        <taxon>Eukaryota</taxon>
        <taxon>Sar</taxon>
        <taxon>Rhizaria</taxon>
        <taxon>Retaria</taxon>
        <taxon>Foraminifera</taxon>
        <taxon>Monothalamids</taxon>
        <taxon>Reticulomyxidae</taxon>
        <taxon>Reticulomyxa</taxon>
    </lineage>
</organism>
<keyword evidence="3" id="KW-0786">Thiamine pyrophosphate</keyword>
<feature type="non-terminal residue" evidence="6">
    <location>
        <position position="1"/>
    </location>
</feature>
<dbReference type="GO" id="GO:0005948">
    <property type="term" value="C:acetolactate synthase complex"/>
    <property type="evidence" value="ECO:0007669"/>
    <property type="project" value="TreeGrafter"/>
</dbReference>
<evidence type="ECO:0000256" key="1">
    <source>
        <dbReference type="ARBA" id="ARBA00001964"/>
    </source>
</evidence>
<dbReference type="GO" id="GO:0009097">
    <property type="term" value="P:isoleucine biosynthetic process"/>
    <property type="evidence" value="ECO:0007669"/>
    <property type="project" value="TreeGrafter"/>
</dbReference>
<feature type="domain" description="Thiamine pyrophosphate enzyme TPP-binding" evidence="5">
    <location>
        <begin position="268"/>
        <end position="442"/>
    </location>
</feature>
<evidence type="ECO:0000256" key="2">
    <source>
        <dbReference type="ARBA" id="ARBA00007812"/>
    </source>
</evidence>
<accession>X6MJ98</accession>
<feature type="domain" description="Thiamine pyrophosphate enzyme central" evidence="4">
    <location>
        <begin position="77"/>
        <end position="197"/>
    </location>
</feature>
<protein>
    <submittedName>
        <fullName evidence="6">Uncharacterized protein</fullName>
    </submittedName>
</protein>
<dbReference type="InterPro" id="IPR012000">
    <property type="entry name" value="Thiamin_PyroP_enz_cen_dom"/>
</dbReference>
<dbReference type="PANTHER" id="PTHR18968:SF166">
    <property type="entry name" value="2-HYDROXYACYL-COA LYASE 2"/>
    <property type="match status" value="1"/>
</dbReference>
<dbReference type="GO" id="GO:0000287">
    <property type="term" value="F:magnesium ion binding"/>
    <property type="evidence" value="ECO:0007669"/>
    <property type="project" value="InterPro"/>
</dbReference>
<gene>
    <name evidence="6" type="ORF">RFI_24234</name>
</gene>
<proteinExistence type="inferred from homology"/>
<evidence type="ECO:0000313" key="7">
    <source>
        <dbReference type="Proteomes" id="UP000023152"/>
    </source>
</evidence>
<dbReference type="Gene3D" id="3.40.50.1220">
    <property type="entry name" value="TPP-binding domain"/>
    <property type="match status" value="1"/>
</dbReference>
<dbReference type="InterPro" id="IPR029061">
    <property type="entry name" value="THDP-binding"/>
</dbReference>
<dbReference type="SUPFAM" id="SSF52518">
    <property type="entry name" value="Thiamin diphosphate-binding fold (THDP-binding)"/>
    <property type="match status" value="1"/>
</dbReference>
<dbReference type="Gene3D" id="3.40.50.970">
    <property type="match status" value="1"/>
</dbReference>
<evidence type="ECO:0000259" key="5">
    <source>
        <dbReference type="Pfam" id="PF02775"/>
    </source>
</evidence>
<dbReference type="OrthoDB" id="16262at2759"/>
<dbReference type="Pfam" id="PF00205">
    <property type="entry name" value="TPP_enzyme_M"/>
    <property type="match status" value="1"/>
</dbReference>
<dbReference type="GO" id="GO:0009099">
    <property type="term" value="P:L-valine biosynthetic process"/>
    <property type="evidence" value="ECO:0007669"/>
    <property type="project" value="TreeGrafter"/>
</dbReference>
<dbReference type="EMBL" id="ASPP01020795">
    <property type="protein sequence ID" value="ETO13145.1"/>
    <property type="molecule type" value="Genomic_DNA"/>
</dbReference>
<dbReference type="InterPro" id="IPR011766">
    <property type="entry name" value="TPP_enzyme_TPP-bd"/>
</dbReference>
<dbReference type="GO" id="GO:0003984">
    <property type="term" value="F:acetolactate synthase activity"/>
    <property type="evidence" value="ECO:0007669"/>
    <property type="project" value="TreeGrafter"/>
</dbReference>
<dbReference type="GO" id="GO:0050660">
    <property type="term" value="F:flavin adenine dinucleotide binding"/>
    <property type="evidence" value="ECO:0007669"/>
    <property type="project" value="TreeGrafter"/>
</dbReference>
<comment type="caution">
    <text evidence="6">The sequence shown here is derived from an EMBL/GenBank/DDBJ whole genome shotgun (WGS) entry which is preliminary data.</text>
</comment>
<sequence>KPKLELNTNSILAYVADLYVRRHVETVFRDGFLPVAPLKVTDTAREQQRQLMVPTNSEERKRLYEIAMLLSPSSGCEKPVLVIGSQAVLHPTLVPEMVKAIEYLNVPCFLSGMARGLLGSKHPLQYRHERGSALKDCDCVVLCGVSVDFRLDYGKRIHKKAKLIMVNLSSEKLSQNSDLRKKDITLQADAQIFLIQLAEMAKQLQIRSDFKNWKKKLAANEEKKEDKIDANAKEKSPTSPNSTTFVHPIRCCRALDQVIDEDSFVIADGGDFVGTASYIVRPRKPLRWLDPGAFGTLGCGAGFAMGVKALQFQFFFILSTQHIRERVVCCANKNHSPESEVWILFGDGSFGWSVMELDTFRRMKLPVIAVIGNDACWSQMYRDQIRLFKDPVATELEYTHYEQVAQGFGCAGILVQNESELLPSFKKAKELAKKGTPVVVNVMISKSTFREGSISL</sequence>
<evidence type="ECO:0000256" key="3">
    <source>
        <dbReference type="ARBA" id="ARBA00023052"/>
    </source>
</evidence>
<dbReference type="PANTHER" id="PTHR18968">
    <property type="entry name" value="THIAMINE PYROPHOSPHATE ENZYMES"/>
    <property type="match status" value="1"/>
</dbReference>
<dbReference type="Pfam" id="PF02775">
    <property type="entry name" value="TPP_enzyme_C"/>
    <property type="match status" value="1"/>
</dbReference>
<dbReference type="InterPro" id="IPR045229">
    <property type="entry name" value="TPP_enz"/>
</dbReference>
<dbReference type="GO" id="GO:0030976">
    <property type="term" value="F:thiamine pyrophosphate binding"/>
    <property type="evidence" value="ECO:0007669"/>
    <property type="project" value="InterPro"/>
</dbReference>
<dbReference type="SUPFAM" id="SSF52467">
    <property type="entry name" value="DHS-like NAD/FAD-binding domain"/>
    <property type="match status" value="1"/>
</dbReference>
<evidence type="ECO:0000313" key="6">
    <source>
        <dbReference type="EMBL" id="ETO13145.1"/>
    </source>
</evidence>
<evidence type="ECO:0000259" key="4">
    <source>
        <dbReference type="Pfam" id="PF00205"/>
    </source>
</evidence>
<dbReference type="CDD" id="cd02004">
    <property type="entry name" value="TPP_BZL_OCoD_HPCL"/>
    <property type="match status" value="1"/>
</dbReference>
<comment type="cofactor">
    <cofactor evidence="1">
        <name>thiamine diphosphate</name>
        <dbReference type="ChEBI" id="CHEBI:58937"/>
    </cofactor>
</comment>
<reference evidence="6 7" key="1">
    <citation type="journal article" date="2013" name="Curr. Biol.">
        <title>The Genome of the Foraminiferan Reticulomyxa filosa.</title>
        <authorList>
            <person name="Glockner G."/>
            <person name="Hulsmann N."/>
            <person name="Schleicher M."/>
            <person name="Noegel A.A."/>
            <person name="Eichinger L."/>
            <person name="Gallinger C."/>
            <person name="Pawlowski J."/>
            <person name="Sierra R."/>
            <person name="Euteneuer U."/>
            <person name="Pillet L."/>
            <person name="Moustafa A."/>
            <person name="Platzer M."/>
            <person name="Groth M."/>
            <person name="Szafranski K."/>
            <person name="Schliwa M."/>
        </authorList>
    </citation>
    <scope>NUCLEOTIDE SEQUENCE [LARGE SCALE GENOMIC DNA]</scope>
</reference>
<name>X6MJ98_RETFI</name>
<dbReference type="InterPro" id="IPR029035">
    <property type="entry name" value="DHS-like_NAD/FAD-binding_dom"/>
</dbReference>
<keyword evidence="7" id="KW-1185">Reference proteome</keyword>
<comment type="similarity">
    <text evidence="2">Belongs to the TPP enzyme family.</text>
</comment>